<proteinExistence type="predicted"/>
<sequence>QLIAIAKRETTAYMCAEALWRRCHRSMISDYLKAKGWQVDHIMAIDKEELHKYTAPARVIGDKVVYYDDGILWG</sequence>
<evidence type="ECO:0000313" key="1">
    <source>
        <dbReference type="EMBL" id="MBI1646655.1"/>
    </source>
</evidence>
<dbReference type="PANTHER" id="PTHR39337">
    <property type="entry name" value="BLR5642 PROTEIN"/>
    <property type="match status" value="1"/>
</dbReference>
<feature type="non-terminal residue" evidence="1">
    <location>
        <position position="1"/>
    </location>
</feature>
<dbReference type="PANTHER" id="PTHR39337:SF1">
    <property type="entry name" value="BLR5642 PROTEIN"/>
    <property type="match status" value="1"/>
</dbReference>
<gene>
    <name evidence="1" type="ORF">I7X30_06235</name>
</gene>
<protein>
    <submittedName>
        <fullName evidence="1">DUF488 family protein</fullName>
    </submittedName>
</protein>
<name>A0ABS0SLK5_9FLAO</name>
<dbReference type="InterPro" id="IPR007438">
    <property type="entry name" value="DUF488"/>
</dbReference>
<keyword evidence="2" id="KW-1185">Reference proteome</keyword>
<organism evidence="1 2">
    <name type="scientific">Capnocytophaga periodontitidis</name>
    <dbReference type="NCBI Taxonomy" id="2795027"/>
    <lineage>
        <taxon>Bacteria</taxon>
        <taxon>Pseudomonadati</taxon>
        <taxon>Bacteroidota</taxon>
        <taxon>Flavobacteriia</taxon>
        <taxon>Flavobacteriales</taxon>
        <taxon>Flavobacteriaceae</taxon>
        <taxon>Capnocytophaga</taxon>
    </lineage>
</organism>
<evidence type="ECO:0000313" key="2">
    <source>
        <dbReference type="Proteomes" id="UP000641139"/>
    </source>
</evidence>
<accession>A0ABS0SLK5</accession>
<dbReference type="Proteomes" id="UP000641139">
    <property type="component" value="Unassembled WGS sequence"/>
</dbReference>
<dbReference type="Pfam" id="PF04343">
    <property type="entry name" value="DUF488"/>
    <property type="match status" value="1"/>
</dbReference>
<dbReference type="EMBL" id="JAEFDC010000003">
    <property type="protein sequence ID" value="MBI1646655.1"/>
    <property type="molecule type" value="Genomic_DNA"/>
</dbReference>
<comment type="caution">
    <text evidence="1">The sequence shown here is derived from an EMBL/GenBank/DDBJ whole genome shotgun (WGS) entry which is preliminary data.</text>
</comment>
<reference evidence="1 2" key="1">
    <citation type="journal article" date="2021" name="Int. J. Syst. Evol. Microbiol.">
        <title>Capnocytophaga periodontitidis sp. nov., isolated from subgingival plaque of periodontitis patient.</title>
        <authorList>
            <person name="Zhang Y."/>
            <person name="Qiao D."/>
            <person name="Shi W."/>
            <person name="Wu D."/>
            <person name="Cai M."/>
        </authorList>
    </citation>
    <scope>NUCLEOTIDE SEQUENCE [LARGE SCALE GENOMIC DNA]</scope>
    <source>
        <strain evidence="1 2">051621</strain>
    </source>
</reference>
<dbReference type="RefSeq" id="WP_198466415.1">
    <property type="nucleotide sequence ID" value="NZ_JAEFDC010000003.1"/>
</dbReference>